<dbReference type="STRING" id="47428.A0A284S8R5"/>
<reference evidence="2" key="1">
    <citation type="journal article" date="2017" name="Nat. Ecol. Evol.">
        <title>Genome expansion and lineage-specific genetic innovations in the forest pathogenic fungi Armillaria.</title>
        <authorList>
            <person name="Sipos G."/>
            <person name="Prasanna A.N."/>
            <person name="Walter M.C."/>
            <person name="O'Connor E."/>
            <person name="Balint B."/>
            <person name="Krizsan K."/>
            <person name="Kiss B."/>
            <person name="Hess J."/>
            <person name="Varga T."/>
            <person name="Slot J."/>
            <person name="Riley R."/>
            <person name="Boka B."/>
            <person name="Rigling D."/>
            <person name="Barry K."/>
            <person name="Lee J."/>
            <person name="Mihaltcheva S."/>
            <person name="LaButti K."/>
            <person name="Lipzen A."/>
            <person name="Waldron R."/>
            <person name="Moloney N.M."/>
            <person name="Sperisen C."/>
            <person name="Kredics L."/>
            <person name="Vagvoelgyi C."/>
            <person name="Patrignani A."/>
            <person name="Fitzpatrick D."/>
            <person name="Nagy I."/>
            <person name="Doyle S."/>
            <person name="Anderson J.B."/>
            <person name="Grigoriev I.V."/>
            <person name="Gueldener U."/>
            <person name="Muensterkoetter M."/>
            <person name="Nagy L.G."/>
        </authorList>
    </citation>
    <scope>NUCLEOTIDE SEQUENCE [LARGE SCALE GENOMIC DNA]</scope>
    <source>
        <strain evidence="2">C18/9</strain>
    </source>
</reference>
<evidence type="ECO:0000313" key="1">
    <source>
        <dbReference type="EMBL" id="SJL17401.1"/>
    </source>
</evidence>
<dbReference type="OrthoDB" id="3041043at2759"/>
<dbReference type="EMBL" id="FUEG01000044">
    <property type="protein sequence ID" value="SJL17401.1"/>
    <property type="molecule type" value="Genomic_DNA"/>
</dbReference>
<protein>
    <recommendedName>
        <fullName evidence="3">F-box domain-containing protein</fullName>
    </recommendedName>
</protein>
<name>A0A284S8R5_ARMOS</name>
<evidence type="ECO:0008006" key="3">
    <source>
        <dbReference type="Google" id="ProtNLM"/>
    </source>
</evidence>
<organism evidence="1 2">
    <name type="scientific">Armillaria ostoyae</name>
    <name type="common">Armillaria root rot fungus</name>
    <dbReference type="NCBI Taxonomy" id="47428"/>
    <lineage>
        <taxon>Eukaryota</taxon>
        <taxon>Fungi</taxon>
        <taxon>Dikarya</taxon>
        <taxon>Basidiomycota</taxon>
        <taxon>Agaricomycotina</taxon>
        <taxon>Agaricomycetes</taxon>
        <taxon>Agaricomycetidae</taxon>
        <taxon>Agaricales</taxon>
        <taxon>Marasmiineae</taxon>
        <taxon>Physalacriaceae</taxon>
        <taxon>Armillaria</taxon>
    </lineage>
</organism>
<gene>
    <name evidence="1" type="ORF">ARMOST_20951</name>
</gene>
<keyword evidence="2" id="KW-1185">Reference proteome</keyword>
<dbReference type="Proteomes" id="UP000219338">
    <property type="component" value="Unassembled WGS sequence"/>
</dbReference>
<accession>A0A284S8R5</accession>
<sequence>MSRLPITACRSELAYTWHLGCRLPFIHDALNIHRCKGRLTNSQMESSTQSSEDREWRLISKVPIKVVFLVLQDTDPVSMVRFGMVCFGAHEIVVDFMTRSYTVCKLFADFMPSSLIPEFQSVQRETGAIVSGSTSLGFFLRTRFLNSDFDVFVNYC</sequence>
<proteinExistence type="predicted"/>
<evidence type="ECO:0000313" key="2">
    <source>
        <dbReference type="Proteomes" id="UP000219338"/>
    </source>
</evidence>
<dbReference type="AlphaFoldDB" id="A0A284S8R5"/>